<dbReference type="AlphaFoldDB" id="A0A087UA65"/>
<dbReference type="PANTHER" id="PTHR13333">
    <property type="entry name" value="M-AAA PROTEASE-INTERACTING PROTEIN 1, MITOCHONDRIAL"/>
    <property type="match status" value="1"/>
</dbReference>
<keyword evidence="2" id="KW-1185">Reference proteome</keyword>
<dbReference type="EMBL" id="KK118950">
    <property type="protein sequence ID" value="KFM74254.1"/>
    <property type="molecule type" value="Genomic_DNA"/>
</dbReference>
<dbReference type="GO" id="GO:0043022">
    <property type="term" value="F:ribosome binding"/>
    <property type="evidence" value="ECO:0007669"/>
    <property type="project" value="TreeGrafter"/>
</dbReference>
<dbReference type="OMA" id="SILMCFW"/>
<evidence type="ECO:0000313" key="1">
    <source>
        <dbReference type="EMBL" id="KFM74254.1"/>
    </source>
</evidence>
<feature type="non-terminal residue" evidence="1">
    <location>
        <position position="260"/>
    </location>
</feature>
<evidence type="ECO:0000313" key="2">
    <source>
        <dbReference type="Proteomes" id="UP000054359"/>
    </source>
</evidence>
<dbReference type="GO" id="GO:0032979">
    <property type="term" value="P:protein insertion into mitochondrial inner membrane from matrix"/>
    <property type="evidence" value="ECO:0007669"/>
    <property type="project" value="TreeGrafter"/>
</dbReference>
<dbReference type="STRING" id="407821.A0A087UA65"/>
<dbReference type="GO" id="GO:0005743">
    <property type="term" value="C:mitochondrial inner membrane"/>
    <property type="evidence" value="ECO:0007669"/>
    <property type="project" value="TreeGrafter"/>
</dbReference>
<dbReference type="OrthoDB" id="7249367at2759"/>
<sequence length="260" mass="30289">MNRFFFKILGAFSQCQKNNKSSVITYISTNRNFTLMKNIAAFQSLRLTLKTAVKLNILLSERKMSTKFNDEDDKKKPKMLMKFEPVLRPEVLLTIKNWILAKFIIRPYLDNEFTLKDFTSGAKQALTVVSSFLSQGDFQSLAGLVTDEAITEIKRNFAALNVKERQDLFVKVADILFAFPYQVGIIFDDSNQRRFAEITVVYHCMNDFEELKSQGKALTEDAKEDIKICNYRFIREYTKGVQSDWIINRLGHFKLRHFEN</sequence>
<evidence type="ECO:0008006" key="3">
    <source>
        <dbReference type="Google" id="ProtNLM"/>
    </source>
</evidence>
<organism evidence="1 2">
    <name type="scientific">Stegodyphus mimosarum</name>
    <name type="common">African social velvet spider</name>
    <dbReference type="NCBI Taxonomy" id="407821"/>
    <lineage>
        <taxon>Eukaryota</taxon>
        <taxon>Metazoa</taxon>
        <taxon>Ecdysozoa</taxon>
        <taxon>Arthropoda</taxon>
        <taxon>Chelicerata</taxon>
        <taxon>Arachnida</taxon>
        <taxon>Araneae</taxon>
        <taxon>Araneomorphae</taxon>
        <taxon>Entelegynae</taxon>
        <taxon>Eresoidea</taxon>
        <taxon>Eresidae</taxon>
        <taxon>Stegodyphus</taxon>
    </lineage>
</organism>
<name>A0A087UA65_STEMI</name>
<dbReference type="Gene3D" id="3.10.450.240">
    <property type="match status" value="1"/>
</dbReference>
<dbReference type="Proteomes" id="UP000054359">
    <property type="component" value="Unassembled WGS sequence"/>
</dbReference>
<protein>
    <recommendedName>
        <fullName evidence="3">M-AAA protease-interacting protein 1, mitochondrial</fullName>
    </recommendedName>
</protein>
<reference evidence="1 2" key="1">
    <citation type="submission" date="2013-11" db="EMBL/GenBank/DDBJ databases">
        <title>Genome sequencing of Stegodyphus mimosarum.</title>
        <authorList>
            <person name="Bechsgaard J."/>
        </authorList>
    </citation>
    <scope>NUCLEOTIDE SEQUENCE [LARGE SCALE GENOMIC DNA]</scope>
</reference>
<gene>
    <name evidence="1" type="ORF">X975_19857</name>
</gene>
<accession>A0A087UA65</accession>
<proteinExistence type="predicted"/>
<dbReference type="PANTHER" id="PTHR13333:SF5">
    <property type="entry name" value="M-AAA PROTEASE-INTERACTING PROTEIN 1, MITOCHONDRIAL"/>
    <property type="match status" value="1"/>
</dbReference>